<accession>A0A0N0M122</accession>
<protein>
    <submittedName>
        <fullName evidence="1">Glycosyltransferase</fullName>
    </submittedName>
</protein>
<evidence type="ECO:0000313" key="1">
    <source>
        <dbReference type="EMBL" id="KPH64109.1"/>
    </source>
</evidence>
<gene>
    <name evidence="1" type="ORF">ADS77_06780</name>
</gene>
<dbReference type="Proteomes" id="UP000037848">
    <property type="component" value="Unassembled WGS sequence"/>
</dbReference>
<keyword evidence="1" id="KW-0808">Transferase</keyword>
<dbReference type="Gene3D" id="3.40.50.2000">
    <property type="entry name" value="Glycogen Phosphorylase B"/>
    <property type="match status" value="1"/>
</dbReference>
<dbReference type="PATRIC" id="fig|187330.3.peg.3379"/>
<dbReference type="SUPFAM" id="SSF53756">
    <property type="entry name" value="UDP-Glycosyltransferase/glycogen phosphorylase"/>
    <property type="match status" value="1"/>
</dbReference>
<dbReference type="OrthoDB" id="9769600at2"/>
<organism evidence="1 2">
    <name type="scientific">Pseudoalteromonas porphyrae</name>
    <dbReference type="NCBI Taxonomy" id="187330"/>
    <lineage>
        <taxon>Bacteria</taxon>
        <taxon>Pseudomonadati</taxon>
        <taxon>Pseudomonadota</taxon>
        <taxon>Gammaproteobacteria</taxon>
        <taxon>Alteromonadales</taxon>
        <taxon>Pseudoalteromonadaceae</taxon>
        <taxon>Pseudoalteromonas</taxon>
    </lineage>
</organism>
<dbReference type="STRING" id="187330.AMS58_08305"/>
<dbReference type="GO" id="GO:0016740">
    <property type="term" value="F:transferase activity"/>
    <property type="evidence" value="ECO:0007669"/>
    <property type="project" value="UniProtKB-KW"/>
</dbReference>
<dbReference type="RefSeq" id="WP_054453544.1">
    <property type="nucleotide sequence ID" value="NZ_LHPH01000006.1"/>
</dbReference>
<dbReference type="EMBL" id="LHPH01000006">
    <property type="protein sequence ID" value="KPH64109.1"/>
    <property type="molecule type" value="Genomic_DNA"/>
</dbReference>
<comment type="caution">
    <text evidence="1">The sequence shown here is derived from an EMBL/GenBank/DDBJ whole genome shotgun (WGS) entry which is preliminary data.</text>
</comment>
<dbReference type="Gene3D" id="3.40.50.11010">
    <property type="match status" value="1"/>
</dbReference>
<keyword evidence="2" id="KW-1185">Reference proteome</keyword>
<sequence>MKFVVFGEDWGRHPSSTQHLFKELSEKHEVHWINSIGMRKPSIKVADIKRVLQKLMQLCSSNTNKKNQATSADNDKLMKVYNLFILPWHDFNLARMFNRYLFSRCSFLNEQPIIYWLSVPTAISLISPRKGIDRVVYYCGDDFSALAGVDHQMVEPFESALIKKADLIYVISDFLANKMPKEKVELLTHGVDFDLFHNRAVKAIELKGINKPKIGFYGSLNAWLDKALLYKLATSRTQYELVLVGNISDDFSDLLALSNVTHINAVDHARLAQFSQHWQVSLLPFIDNEQIRACDPLKLKEYLACGTPIVATSFPAVNKYQETILVAHDHDGFITRVDIAVQLSCATEFSFSEIQSNLASNHSWQSKASLVESHLVNLSD</sequence>
<dbReference type="Pfam" id="PF13692">
    <property type="entry name" value="Glyco_trans_1_4"/>
    <property type="match status" value="1"/>
</dbReference>
<name>A0A0N0M122_9GAMM</name>
<proteinExistence type="predicted"/>
<evidence type="ECO:0000313" key="2">
    <source>
        <dbReference type="Proteomes" id="UP000037848"/>
    </source>
</evidence>
<dbReference type="AlphaFoldDB" id="A0A0N0M122"/>
<reference evidence="1 2" key="1">
    <citation type="submission" date="2015-08" db="EMBL/GenBank/DDBJ databases">
        <title>Draft Genome Sequence of Pseudoalteromonas porphyrae UCD-SED14.</title>
        <authorList>
            <person name="Coil D.A."/>
            <person name="Jospin G."/>
            <person name="Lee R.D."/>
            <person name="Eisen J.A."/>
        </authorList>
    </citation>
    <scope>NUCLEOTIDE SEQUENCE [LARGE SCALE GENOMIC DNA]</scope>
    <source>
        <strain evidence="1 2">UCD-SED14</strain>
    </source>
</reference>